<keyword evidence="5" id="KW-0472">Membrane</keyword>
<dbReference type="EMBL" id="JFYZ01000005">
    <property type="protein sequence ID" value="EZP82690.1"/>
    <property type="molecule type" value="Genomic_DNA"/>
</dbReference>
<dbReference type="PANTHER" id="PTHR43179">
    <property type="entry name" value="RHAMNOSYLTRANSFERASE WBBL"/>
    <property type="match status" value="1"/>
</dbReference>
<dbReference type="AlphaFoldDB" id="A0A031K0E3"/>
<evidence type="ECO:0000313" key="7">
    <source>
        <dbReference type="EMBL" id="EZP82690.1"/>
    </source>
</evidence>
<dbReference type="InterPro" id="IPR001173">
    <property type="entry name" value="Glyco_trans_2-like"/>
</dbReference>
<evidence type="ECO:0000256" key="5">
    <source>
        <dbReference type="SAM" id="Phobius"/>
    </source>
</evidence>
<dbReference type="Gene3D" id="3.90.550.10">
    <property type="entry name" value="Spore Coat Polysaccharide Biosynthesis Protein SpsA, Chain A"/>
    <property type="match status" value="1"/>
</dbReference>
<feature type="transmembrane region" description="Helical" evidence="5">
    <location>
        <begin position="303"/>
        <end position="324"/>
    </location>
</feature>
<gene>
    <name evidence="7" type="ORF">BV97_01614</name>
</gene>
<dbReference type="eggNOG" id="COG1216">
    <property type="taxonomic scope" value="Bacteria"/>
</dbReference>
<keyword evidence="2" id="KW-0328">Glycosyltransferase</keyword>
<dbReference type="PATRIC" id="fig|158500.4.peg.1652"/>
<organism evidence="7 8">
    <name type="scientific">Novosphingobium resinovorum</name>
    <dbReference type="NCBI Taxonomy" id="158500"/>
    <lineage>
        <taxon>Bacteria</taxon>
        <taxon>Pseudomonadati</taxon>
        <taxon>Pseudomonadota</taxon>
        <taxon>Alphaproteobacteria</taxon>
        <taxon>Sphingomonadales</taxon>
        <taxon>Sphingomonadaceae</taxon>
        <taxon>Novosphingobium</taxon>
    </lineage>
</organism>
<comment type="caution">
    <text evidence="7">The sequence shown here is derived from an EMBL/GenBank/DDBJ whole genome shotgun (WGS) entry which is preliminary data.</text>
</comment>
<reference evidence="7 8" key="1">
    <citation type="submission" date="2014-03" db="EMBL/GenBank/DDBJ databases">
        <title>Whole genome sequence of Novosphingobium resinovorum KF1.</title>
        <authorList>
            <person name="Gan H.M."/>
            <person name="Gan H.Y."/>
            <person name="Chew T.H."/>
            <person name="Savka M.A."/>
        </authorList>
    </citation>
    <scope>NUCLEOTIDE SEQUENCE [LARGE SCALE GENOMIC DNA]</scope>
    <source>
        <strain evidence="7 8">KF1</strain>
    </source>
</reference>
<dbReference type="Pfam" id="PF00535">
    <property type="entry name" value="Glycos_transf_2"/>
    <property type="match status" value="1"/>
</dbReference>
<dbReference type="InterPro" id="IPR029044">
    <property type="entry name" value="Nucleotide-diphossugar_trans"/>
</dbReference>
<evidence type="ECO:0000256" key="1">
    <source>
        <dbReference type="ARBA" id="ARBA00006739"/>
    </source>
</evidence>
<keyword evidence="3 7" id="KW-0808">Transferase</keyword>
<keyword evidence="5" id="KW-0812">Transmembrane</keyword>
<comment type="similarity">
    <text evidence="1">Belongs to the glycosyltransferase 2 family.</text>
</comment>
<accession>A0A031K0E3</accession>
<protein>
    <submittedName>
        <fullName evidence="7">Glycosyl transferase family protein</fullName>
    </submittedName>
</protein>
<keyword evidence="5" id="KW-1133">Transmembrane helix</keyword>
<feature type="region of interest" description="Disordered" evidence="4">
    <location>
        <begin position="334"/>
        <end position="362"/>
    </location>
</feature>
<dbReference type="SUPFAM" id="SSF53448">
    <property type="entry name" value="Nucleotide-diphospho-sugar transferases"/>
    <property type="match status" value="1"/>
</dbReference>
<name>A0A031K0E3_9SPHN</name>
<evidence type="ECO:0000256" key="2">
    <source>
        <dbReference type="ARBA" id="ARBA00022676"/>
    </source>
</evidence>
<dbReference type="Proteomes" id="UP000024329">
    <property type="component" value="Unassembled WGS sequence"/>
</dbReference>
<feature type="domain" description="Glycosyltransferase 2-like" evidence="6">
    <location>
        <begin position="13"/>
        <end position="135"/>
    </location>
</feature>
<evidence type="ECO:0000313" key="8">
    <source>
        <dbReference type="Proteomes" id="UP000024329"/>
    </source>
</evidence>
<dbReference type="CDD" id="cd02525">
    <property type="entry name" value="Succinoglycan_BP_ExoA"/>
    <property type="match status" value="1"/>
</dbReference>
<proteinExistence type="inferred from homology"/>
<sequence length="362" mass="38902">MSVPDFDGADMLIVVPCLNEEAYLPALLAKLLRNVGGALVVVADGGSTDRSREIVRNLASRHDNLVLLENPKRMQGAAVNLAARRYGAGRRWLVRIDAHARYPEEFVPRLVLSAQGMRATSVVVPMTTRGTGCFQKAAAAAQNSVLGTGGAVHRHVGRGQWVEHGHHALFDLVLFMMVGGYDEDFAANEDSELDRRLIAAGGRIWLEPDAAIVYHPRASVSALFRQYRNYGKGRARNLKRHPAPLKLRQMLPIGVLPAIATALSAFAAAPFGFGAMVLAIPMSCWLAVSLVGGALLGMRARSGCAACSGIAAMTMHAGWSLGFIGEALSRRRMPPSPSSLRLDPLPDEPSMDETPLRVAQAT</sequence>
<dbReference type="GO" id="GO:0016757">
    <property type="term" value="F:glycosyltransferase activity"/>
    <property type="evidence" value="ECO:0007669"/>
    <property type="project" value="UniProtKB-KW"/>
</dbReference>
<evidence type="ECO:0000256" key="4">
    <source>
        <dbReference type="SAM" id="MobiDB-lite"/>
    </source>
</evidence>
<evidence type="ECO:0000259" key="6">
    <source>
        <dbReference type="Pfam" id="PF00535"/>
    </source>
</evidence>
<feature type="transmembrane region" description="Helical" evidence="5">
    <location>
        <begin position="275"/>
        <end position="296"/>
    </location>
</feature>
<evidence type="ECO:0000256" key="3">
    <source>
        <dbReference type="ARBA" id="ARBA00022679"/>
    </source>
</evidence>
<dbReference type="PANTHER" id="PTHR43179:SF12">
    <property type="entry name" value="GALACTOFURANOSYLTRANSFERASE GLFT2"/>
    <property type="match status" value="1"/>
</dbReference>